<reference evidence="2 3" key="1">
    <citation type="submission" date="2014-06" db="EMBL/GenBank/DDBJ databases">
        <title>Draft genome sequence of Paenibacillus sp. MSt1.</title>
        <authorList>
            <person name="Aw Y.K."/>
            <person name="Ong K.S."/>
            <person name="Gan H.M."/>
            <person name="Lee S.M."/>
        </authorList>
    </citation>
    <scope>NUCLEOTIDE SEQUENCE [LARGE SCALE GENOMIC DNA]</scope>
    <source>
        <strain evidence="2 3">MSt1</strain>
    </source>
</reference>
<keyword evidence="1" id="KW-0732">Signal</keyword>
<dbReference type="EMBL" id="JNVM01000023">
    <property type="protein sequence ID" value="KEQ23359.1"/>
    <property type="molecule type" value="Genomic_DNA"/>
</dbReference>
<feature type="signal peptide" evidence="1">
    <location>
        <begin position="1"/>
        <end position="24"/>
    </location>
</feature>
<proteinExistence type="predicted"/>
<evidence type="ECO:0000256" key="1">
    <source>
        <dbReference type="SAM" id="SignalP"/>
    </source>
</evidence>
<organism evidence="2 3">
    <name type="scientific">Paenibacillus tyrfis</name>
    <dbReference type="NCBI Taxonomy" id="1501230"/>
    <lineage>
        <taxon>Bacteria</taxon>
        <taxon>Bacillati</taxon>
        <taxon>Bacillota</taxon>
        <taxon>Bacilli</taxon>
        <taxon>Bacillales</taxon>
        <taxon>Paenibacillaceae</taxon>
        <taxon>Paenibacillus</taxon>
    </lineage>
</organism>
<evidence type="ECO:0000313" key="2">
    <source>
        <dbReference type="EMBL" id="KEQ23359.1"/>
    </source>
</evidence>
<evidence type="ECO:0000313" key="3">
    <source>
        <dbReference type="Proteomes" id="UP000028123"/>
    </source>
</evidence>
<accession>A0A081NY36</accession>
<sequence length="113" mass="12277">MKKLVFTSLIATLSLTMMAGGAYASESNFETAPKTKQISSQAYWSYNWQVSVGWEEDLYRYSNGGVSFAVMGGDGAVFVSRDGHAKAVSTGSTLIYSRDVSGDVRAIFRIQVV</sequence>
<feature type="chain" id="PRO_5001761126" evidence="1">
    <location>
        <begin position="25"/>
        <end position="113"/>
    </location>
</feature>
<keyword evidence="3" id="KW-1185">Reference proteome</keyword>
<protein>
    <submittedName>
        <fullName evidence="2">Uncharacterized protein</fullName>
    </submittedName>
</protein>
<dbReference type="Proteomes" id="UP000028123">
    <property type="component" value="Unassembled WGS sequence"/>
</dbReference>
<comment type="caution">
    <text evidence="2">The sequence shown here is derived from an EMBL/GenBank/DDBJ whole genome shotgun (WGS) entry which is preliminary data.</text>
</comment>
<gene>
    <name evidence="2" type="ORF">ET33_17185</name>
</gene>
<name>A0A081NY36_9BACL</name>
<dbReference type="AlphaFoldDB" id="A0A081NY36"/>
<dbReference type="RefSeq" id="WP_036688996.1">
    <property type="nucleotide sequence ID" value="NZ_JNVM01000023.1"/>
</dbReference>